<dbReference type="Proteomes" id="UP000009080">
    <property type="component" value="Chromosome"/>
</dbReference>
<dbReference type="OrthoDB" id="9810005at2"/>
<evidence type="ECO:0000313" key="6">
    <source>
        <dbReference type="Proteomes" id="UP000009080"/>
    </source>
</evidence>
<dbReference type="PROSITE" id="PS01137">
    <property type="entry name" value="TATD_1"/>
    <property type="match status" value="1"/>
</dbReference>
<dbReference type="PANTHER" id="PTHR46124:SF2">
    <property type="entry name" value="D-AMINOACYL-TRNA DEACYLASE"/>
    <property type="match status" value="1"/>
</dbReference>
<dbReference type="SUPFAM" id="SSF51556">
    <property type="entry name" value="Metallo-dependent hydrolases"/>
    <property type="match status" value="1"/>
</dbReference>
<dbReference type="FunFam" id="3.20.20.140:FF:000005">
    <property type="entry name" value="TatD family hydrolase"/>
    <property type="match status" value="1"/>
</dbReference>
<dbReference type="GO" id="GO:0046872">
    <property type="term" value="F:metal ion binding"/>
    <property type="evidence" value="ECO:0007669"/>
    <property type="project" value="UniProtKB-KW"/>
</dbReference>
<evidence type="ECO:0000256" key="4">
    <source>
        <dbReference type="PIRSR" id="PIRSR005902-1"/>
    </source>
</evidence>
<dbReference type="PANTHER" id="PTHR46124">
    <property type="entry name" value="D-AMINOACYL-TRNA DEACYLASE"/>
    <property type="match status" value="1"/>
</dbReference>
<dbReference type="GO" id="GO:0016788">
    <property type="term" value="F:hydrolase activity, acting on ester bonds"/>
    <property type="evidence" value="ECO:0007669"/>
    <property type="project" value="InterPro"/>
</dbReference>
<dbReference type="eggNOG" id="COG0084">
    <property type="taxonomic scope" value="Bacteria"/>
</dbReference>
<dbReference type="GO" id="GO:0005829">
    <property type="term" value="C:cytosol"/>
    <property type="evidence" value="ECO:0007669"/>
    <property type="project" value="TreeGrafter"/>
</dbReference>
<evidence type="ECO:0000256" key="3">
    <source>
        <dbReference type="ARBA" id="ARBA00022801"/>
    </source>
</evidence>
<keyword evidence="2 4" id="KW-0479">Metal-binding</keyword>
<feature type="binding site" evidence="4">
    <location>
        <position position="94"/>
    </location>
    <ligand>
        <name>a divalent metal cation</name>
        <dbReference type="ChEBI" id="CHEBI:60240"/>
        <label>1</label>
    </ligand>
</feature>
<proteinExistence type="inferred from homology"/>
<feature type="binding site" evidence="4">
    <location>
        <position position="155"/>
    </location>
    <ligand>
        <name>a divalent metal cation</name>
        <dbReference type="ChEBI" id="CHEBI:60240"/>
        <label>2</label>
    </ligand>
</feature>
<dbReference type="KEGG" id="ttu:TERTU_1729"/>
<dbReference type="RefSeq" id="WP_015818566.1">
    <property type="nucleotide sequence ID" value="NC_012997.1"/>
</dbReference>
<evidence type="ECO:0000256" key="2">
    <source>
        <dbReference type="ARBA" id="ARBA00022723"/>
    </source>
</evidence>
<dbReference type="Pfam" id="PF01026">
    <property type="entry name" value="TatD_DNase"/>
    <property type="match status" value="1"/>
</dbReference>
<sequence>MLVDSHCHLDRLDLTKYADGLTGAINAARAQGVAELLCVCISEENRDKVVAIAKAFDGVYASVGVHPSDVGDSVVSVAALSEWAAMDRVIALGETGLDYHYSQDTAEAQKRSFANHLVAGAELKLPVIIHTRAAKADTLDLMAAHGCRETAGVMHCFTEDWEMARASLDLGFYISISGIVTFRNAAELRDVVLKIPADRLLVETDSPYLAPVPFRGKPNEPQYVRQVAEYIAELRGVAFEELAEQTTANFARLFKTKQRWAAPV</sequence>
<dbReference type="EMBL" id="CP001614">
    <property type="protein sequence ID" value="ACR12454.1"/>
    <property type="molecule type" value="Genomic_DNA"/>
</dbReference>
<protein>
    <submittedName>
        <fullName evidence="5">Deoxyribonuclease Sll1786</fullName>
    </submittedName>
</protein>
<feature type="binding site" evidence="4">
    <location>
        <position position="130"/>
    </location>
    <ligand>
        <name>a divalent metal cation</name>
        <dbReference type="ChEBI" id="CHEBI:60240"/>
        <label>2</label>
    </ligand>
</feature>
<keyword evidence="3" id="KW-0378">Hydrolase</keyword>
<dbReference type="InterPro" id="IPR015991">
    <property type="entry name" value="TatD/YcfH-like"/>
</dbReference>
<dbReference type="AlphaFoldDB" id="C5BU68"/>
<dbReference type="PROSITE" id="PS01091">
    <property type="entry name" value="TATD_3"/>
    <property type="match status" value="1"/>
</dbReference>
<feature type="binding site" evidence="4">
    <location>
        <position position="8"/>
    </location>
    <ligand>
        <name>a divalent metal cation</name>
        <dbReference type="ChEBI" id="CHEBI:60240"/>
        <label>1</label>
    </ligand>
</feature>
<organism evidence="5 6">
    <name type="scientific">Teredinibacter turnerae (strain ATCC 39867 / T7901)</name>
    <dbReference type="NCBI Taxonomy" id="377629"/>
    <lineage>
        <taxon>Bacteria</taxon>
        <taxon>Pseudomonadati</taxon>
        <taxon>Pseudomonadota</taxon>
        <taxon>Gammaproteobacteria</taxon>
        <taxon>Cellvibrionales</taxon>
        <taxon>Cellvibrionaceae</taxon>
        <taxon>Teredinibacter</taxon>
    </lineage>
</organism>
<keyword evidence="6" id="KW-1185">Reference proteome</keyword>
<evidence type="ECO:0000313" key="5">
    <source>
        <dbReference type="EMBL" id="ACR12454.1"/>
    </source>
</evidence>
<reference evidence="5 6" key="1">
    <citation type="journal article" date="2009" name="PLoS ONE">
        <title>The complete genome of Teredinibacter turnerae T7901: an intracellular endosymbiont of marine wood-boring bivalves (shipworms).</title>
        <authorList>
            <person name="Yang J.C."/>
            <person name="Madupu R."/>
            <person name="Durkin A.S."/>
            <person name="Ekborg N.A."/>
            <person name="Pedamallu C.S."/>
            <person name="Hostetler J.B."/>
            <person name="Radune D."/>
            <person name="Toms B.S."/>
            <person name="Henrissat B."/>
            <person name="Coutinho P.M."/>
            <person name="Schwarz S."/>
            <person name="Field L."/>
            <person name="Trindade-Silva A.E."/>
            <person name="Soares C.A.G."/>
            <person name="Elshahawi S."/>
            <person name="Hanora A."/>
            <person name="Schmidt E.W."/>
            <person name="Haygood M.G."/>
            <person name="Posfai J."/>
            <person name="Benner J."/>
            <person name="Madinger C."/>
            <person name="Nove J."/>
            <person name="Anton B."/>
            <person name="Chaudhary K."/>
            <person name="Foster J."/>
            <person name="Holman A."/>
            <person name="Kumar S."/>
            <person name="Lessard P.A."/>
            <person name="Luyten Y.A."/>
            <person name="Slatko B."/>
            <person name="Wood N."/>
            <person name="Wu B."/>
            <person name="Teplitski M."/>
            <person name="Mougous J.D."/>
            <person name="Ward N."/>
            <person name="Eisen J.A."/>
            <person name="Badger J.H."/>
            <person name="Distel D.L."/>
        </authorList>
    </citation>
    <scope>NUCLEOTIDE SEQUENCE [LARGE SCALE GENOMIC DNA]</scope>
    <source>
        <strain evidence="6">ATCC 39867 / T7901</strain>
    </source>
</reference>
<dbReference type="InterPro" id="IPR032466">
    <property type="entry name" value="Metal_Hydrolase"/>
</dbReference>
<feature type="binding site" evidence="4">
    <location>
        <position position="205"/>
    </location>
    <ligand>
        <name>a divalent metal cation</name>
        <dbReference type="ChEBI" id="CHEBI:60240"/>
        <label>1</label>
    </ligand>
</feature>
<gene>
    <name evidence="5" type="ordered locus">TERTU_1729</name>
</gene>
<dbReference type="PIRSF" id="PIRSF005902">
    <property type="entry name" value="DNase_TatD"/>
    <property type="match status" value="1"/>
</dbReference>
<dbReference type="CDD" id="cd01310">
    <property type="entry name" value="TatD_DNAse"/>
    <property type="match status" value="1"/>
</dbReference>
<dbReference type="InterPro" id="IPR018228">
    <property type="entry name" value="DNase_TatD-rel_CS"/>
</dbReference>
<dbReference type="STRING" id="377629.TERTU_1729"/>
<dbReference type="NCBIfam" id="TIGR00010">
    <property type="entry name" value="YchF/TatD family DNA exonuclease"/>
    <property type="match status" value="1"/>
</dbReference>
<comment type="similarity">
    <text evidence="1">Belongs to the metallo-dependent hydrolases superfamily. TatD-type hydrolase family.</text>
</comment>
<accession>C5BU68</accession>
<feature type="binding site" evidence="4">
    <location>
        <position position="6"/>
    </location>
    <ligand>
        <name>a divalent metal cation</name>
        <dbReference type="ChEBI" id="CHEBI:60240"/>
        <label>1</label>
    </ligand>
</feature>
<dbReference type="GO" id="GO:0004536">
    <property type="term" value="F:DNA nuclease activity"/>
    <property type="evidence" value="ECO:0007669"/>
    <property type="project" value="InterPro"/>
</dbReference>
<name>C5BU68_TERTT</name>
<dbReference type="Gene3D" id="3.20.20.140">
    <property type="entry name" value="Metal-dependent hydrolases"/>
    <property type="match status" value="1"/>
</dbReference>
<dbReference type="HOGENOM" id="CLU_031506_4_0_6"/>
<dbReference type="InterPro" id="IPR001130">
    <property type="entry name" value="TatD-like"/>
</dbReference>
<evidence type="ECO:0000256" key="1">
    <source>
        <dbReference type="ARBA" id="ARBA00009275"/>
    </source>
</evidence>